<feature type="transmembrane region" description="Helical" evidence="1">
    <location>
        <begin position="12"/>
        <end position="30"/>
    </location>
</feature>
<keyword evidence="1" id="KW-0812">Transmembrane</keyword>
<dbReference type="EMBL" id="VDMN01000001">
    <property type="protein sequence ID" value="TNM65054.1"/>
    <property type="molecule type" value="Genomic_DNA"/>
</dbReference>
<feature type="transmembrane region" description="Helical" evidence="1">
    <location>
        <begin position="36"/>
        <end position="53"/>
    </location>
</feature>
<keyword evidence="1" id="KW-0472">Membrane</keyword>
<gene>
    <name evidence="3" type="ORF">FHP24_01800</name>
</gene>
<dbReference type="RefSeq" id="WP_139672039.1">
    <property type="nucleotide sequence ID" value="NZ_VDMN01000001.1"/>
</dbReference>
<proteinExistence type="predicted"/>
<evidence type="ECO:0000256" key="1">
    <source>
        <dbReference type="SAM" id="Phobius"/>
    </source>
</evidence>
<name>A0A5C4XR65_9HYPH</name>
<accession>A0A5C4XR65</accession>
<evidence type="ECO:0000259" key="2">
    <source>
        <dbReference type="Pfam" id="PF20305"/>
    </source>
</evidence>
<feature type="domain" description="Prokaryotic YEATS" evidence="2">
    <location>
        <begin position="170"/>
        <end position="235"/>
    </location>
</feature>
<dbReference type="AlphaFoldDB" id="A0A5C4XR65"/>
<evidence type="ECO:0000313" key="3">
    <source>
        <dbReference type="EMBL" id="TNM65054.1"/>
    </source>
</evidence>
<keyword evidence="4" id="KW-1185">Reference proteome</keyword>
<sequence length="250" mass="27063">MKRSSLELGAGIVSIISILLVIGEVIGYQTSDSAKIATYLAMAIIALLAPKLASISVGKDGLVDSLADKVEENGQRIERTKNVAIELDEQLNQKITQIYEELRQLRQFSSASESGFQPQSVSTGDEFGLPAVTFVNDSQKQRFGGREINDGLQISAMVEKSDVGDDWQKVSITVRATKSATLTGIVDFFLHDSFRPNHYRIPVAKGEAKLVVRAWGGFTVGALAGEDRVPLELDLATSPNVIAPSGWKGR</sequence>
<reference evidence="3 4" key="1">
    <citation type="submission" date="2019-06" db="EMBL/GenBank/DDBJ databases">
        <title>The draft genome of Rhizobium smilacinae PTYR-5.</title>
        <authorList>
            <person name="Liu L."/>
            <person name="Li L."/>
            <person name="Zhang X."/>
        </authorList>
    </citation>
    <scope>NUCLEOTIDE SEQUENCE [LARGE SCALE GENOMIC DNA]</scope>
    <source>
        <strain evidence="3 4">PTYR-5</strain>
    </source>
</reference>
<keyword evidence="1" id="KW-1133">Transmembrane helix</keyword>
<dbReference type="Proteomes" id="UP000311605">
    <property type="component" value="Unassembled WGS sequence"/>
</dbReference>
<dbReference type="InterPro" id="IPR046888">
    <property type="entry name" value="pYEATS"/>
</dbReference>
<comment type="caution">
    <text evidence="3">The sequence shown here is derived from an EMBL/GenBank/DDBJ whole genome shotgun (WGS) entry which is preliminary data.</text>
</comment>
<protein>
    <recommendedName>
        <fullName evidence="2">Prokaryotic YEATS domain-containing protein</fullName>
    </recommendedName>
</protein>
<organism evidence="3 4">
    <name type="scientific">Aliirhizobium smilacinae</name>
    <dbReference type="NCBI Taxonomy" id="1395944"/>
    <lineage>
        <taxon>Bacteria</taxon>
        <taxon>Pseudomonadati</taxon>
        <taxon>Pseudomonadota</taxon>
        <taxon>Alphaproteobacteria</taxon>
        <taxon>Hyphomicrobiales</taxon>
        <taxon>Rhizobiaceae</taxon>
        <taxon>Aliirhizobium</taxon>
    </lineage>
</organism>
<dbReference type="OrthoDB" id="8421931at2"/>
<evidence type="ECO:0000313" key="4">
    <source>
        <dbReference type="Proteomes" id="UP000311605"/>
    </source>
</evidence>
<dbReference type="Pfam" id="PF20305">
    <property type="entry name" value="pYEATS"/>
    <property type="match status" value="1"/>
</dbReference>